<dbReference type="SUPFAM" id="SSF74731">
    <property type="entry name" value="Ribosomal protein L20"/>
    <property type="match status" value="1"/>
</dbReference>
<dbReference type="FunFam" id="1.10.1900.20:FF:000001">
    <property type="entry name" value="50S ribosomal protein L20"/>
    <property type="match status" value="1"/>
</dbReference>
<dbReference type="PANTHER" id="PTHR10986">
    <property type="entry name" value="39S RIBOSOMAL PROTEIN L20"/>
    <property type="match status" value="1"/>
</dbReference>
<dbReference type="EMBL" id="MFIZ01000030">
    <property type="protein sequence ID" value="OGG11382.1"/>
    <property type="molecule type" value="Genomic_DNA"/>
</dbReference>
<evidence type="ECO:0000256" key="2">
    <source>
        <dbReference type="ARBA" id="ARBA00022730"/>
    </source>
</evidence>
<gene>
    <name evidence="7" type="primary">rplT</name>
    <name evidence="9" type="ORF">A2Z00_00390</name>
</gene>
<keyword evidence="3 7" id="KW-0694">RNA-binding</keyword>
<name>A0A1F5ZGY1_9BACT</name>
<dbReference type="Gene3D" id="6.10.160.10">
    <property type="match status" value="1"/>
</dbReference>
<evidence type="ECO:0000256" key="5">
    <source>
        <dbReference type="ARBA" id="ARBA00023274"/>
    </source>
</evidence>
<dbReference type="AlphaFoldDB" id="A0A1F5ZGY1"/>
<dbReference type="GO" id="GO:0000027">
    <property type="term" value="P:ribosomal large subunit assembly"/>
    <property type="evidence" value="ECO:0007669"/>
    <property type="project" value="UniProtKB-UniRule"/>
</dbReference>
<dbReference type="Pfam" id="PF00453">
    <property type="entry name" value="Ribosomal_L20"/>
    <property type="match status" value="1"/>
</dbReference>
<keyword evidence="2 7" id="KW-0699">rRNA-binding</keyword>
<dbReference type="InterPro" id="IPR049946">
    <property type="entry name" value="RIBOSOMAL_L20_CS"/>
</dbReference>
<proteinExistence type="inferred from homology"/>
<accession>A0A1F5ZGY1</accession>
<protein>
    <recommendedName>
        <fullName evidence="6 7">Large ribosomal subunit protein bL20</fullName>
    </recommendedName>
</protein>
<evidence type="ECO:0000256" key="1">
    <source>
        <dbReference type="ARBA" id="ARBA00007698"/>
    </source>
</evidence>
<dbReference type="GO" id="GO:1990904">
    <property type="term" value="C:ribonucleoprotein complex"/>
    <property type="evidence" value="ECO:0007669"/>
    <property type="project" value="UniProtKB-KW"/>
</dbReference>
<evidence type="ECO:0000256" key="3">
    <source>
        <dbReference type="ARBA" id="ARBA00022884"/>
    </source>
</evidence>
<evidence type="ECO:0000256" key="4">
    <source>
        <dbReference type="ARBA" id="ARBA00022980"/>
    </source>
</evidence>
<dbReference type="STRING" id="1798370.A2Z00_00390"/>
<sequence>MRVKRGVTTHAKHKKLLRANKGYRMTKRRLIRTATQAYLHAGEYAFAGRKNRKREFRRLWINRISETVRQNGLSYSAFISKLKANNIEVDRKVLANLIIEHPDAFTAIVDKIKTVN</sequence>
<dbReference type="GO" id="GO:0005840">
    <property type="term" value="C:ribosome"/>
    <property type="evidence" value="ECO:0007669"/>
    <property type="project" value="UniProtKB-KW"/>
</dbReference>
<dbReference type="GO" id="GO:0003735">
    <property type="term" value="F:structural constituent of ribosome"/>
    <property type="evidence" value="ECO:0007669"/>
    <property type="project" value="InterPro"/>
</dbReference>
<organism evidence="9 10">
    <name type="scientific">Candidatus Gottesmanbacteria bacterium RBG_13_45_10</name>
    <dbReference type="NCBI Taxonomy" id="1798370"/>
    <lineage>
        <taxon>Bacteria</taxon>
        <taxon>Candidatus Gottesmaniibacteriota</taxon>
    </lineage>
</organism>
<evidence type="ECO:0000313" key="9">
    <source>
        <dbReference type="EMBL" id="OGG11382.1"/>
    </source>
</evidence>
<keyword evidence="5 7" id="KW-0687">Ribonucleoprotein</keyword>
<dbReference type="CDD" id="cd07026">
    <property type="entry name" value="Ribosomal_L20"/>
    <property type="match status" value="1"/>
</dbReference>
<dbReference type="InterPro" id="IPR005813">
    <property type="entry name" value="Ribosomal_bL20"/>
</dbReference>
<dbReference type="HAMAP" id="MF_00382">
    <property type="entry name" value="Ribosomal_bL20"/>
    <property type="match status" value="1"/>
</dbReference>
<evidence type="ECO:0000313" key="10">
    <source>
        <dbReference type="Proteomes" id="UP000177268"/>
    </source>
</evidence>
<dbReference type="GO" id="GO:0006412">
    <property type="term" value="P:translation"/>
    <property type="evidence" value="ECO:0007669"/>
    <property type="project" value="InterPro"/>
</dbReference>
<dbReference type="InterPro" id="IPR035566">
    <property type="entry name" value="Ribosomal_protein_bL20_C"/>
</dbReference>
<dbReference type="PRINTS" id="PR00062">
    <property type="entry name" value="RIBOSOMALL20"/>
</dbReference>
<evidence type="ECO:0000256" key="8">
    <source>
        <dbReference type="RuleBase" id="RU000560"/>
    </source>
</evidence>
<dbReference type="Gene3D" id="1.10.1900.20">
    <property type="entry name" value="Ribosomal protein L20"/>
    <property type="match status" value="1"/>
</dbReference>
<comment type="function">
    <text evidence="7 8">Binds directly to 23S ribosomal RNA and is necessary for the in vitro assembly process of the 50S ribosomal subunit. It is not involved in the protein synthesizing functions of that subunit.</text>
</comment>
<comment type="similarity">
    <text evidence="1 7 8">Belongs to the bacterial ribosomal protein bL20 family.</text>
</comment>
<dbReference type="NCBIfam" id="TIGR01032">
    <property type="entry name" value="rplT_bact"/>
    <property type="match status" value="1"/>
</dbReference>
<evidence type="ECO:0000256" key="6">
    <source>
        <dbReference type="ARBA" id="ARBA00035172"/>
    </source>
</evidence>
<reference evidence="9 10" key="1">
    <citation type="journal article" date="2016" name="Nat. Commun.">
        <title>Thousands of microbial genomes shed light on interconnected biogeochemical processes in an aquifer system.</title>
        <authorList>
            <person name="Anantharaman K."/>
            <person name="Brown C.T."/>
            <person name="Hug L.A."/>
            <person name="Sharon I."/>
            <person name="Castelle C.J."/>
            <person name="Probst A.J."/>
            <person name="Thomas B.C."/>
            <person name="Singh A."/>
            <person name="Wilkins M.J."/>
            <person name="Karaoz U."/>
            <person name="Brodie E.L."/>
            <person name="Williams K.H."/>
            <person name="Hubbard S.S."/>
            <person name="Banfield J.F."/>
        </authorList>
    </citation>
    <scope>NUCLEOTIDE SEQUENCE [LARGE SCALE GENOMIC DNA]</scope>
</reference>
<evidence type="ECO:0000256" key="7">
    <source>
        <dbReference type="HAMAP-Rule" id="MF_00382"/>
    </source>
</evidence>
<dbReference type="PROSITE" id="PS00937">
    <property type="entry name" value="RIBOSOMAL_L20"/>
    <property type="match status" value="1"/>
</dbReference>
<keyword evidence="4 7" id="KW-0689">Ribosomal protein</keyword>
<dbReference type="Proteomes" id="UP000177268">
    <property type="component" value="Unassembled WGS sequence"/>
</dbReference>
<comment type="caution">
    <text evidence="9">The sequence shown here is derived from an EMBL/GenBank/DDBJ whole genome shotgun (WGS) entry which is preliminary data.</text>
</comment>
<dbReference type="GO" id="GO:0019843">
    <property type="term" value="F:rRNA binding"/>
    <property type="evidence" value="ECO:0007669"/>
    <property type="project" value="UniProtKB-UniRule"/>
</dbReference>